<proteinExistence type="predicted"/>
<dbReference type="GO" id="GO:0072659">
    <property type="term" value="P:protein localization to plasma membrane"/>
    <property type="evidence" value="ECO:0007669"/>
    <property type="project" value="TreeGrafter"/>
</dbReference>
<evidence type="ECO:0000313" key="2">
    <source>
        <dbReference type="Proteomes" id="UP000053660"/>
    </source>
</evidence>
<dbReference type="OrthoDB" id="5853563at2759"/>
<name>A0A0B1S802_OESDE</name>
<dbReference type="AlphaFoldDB" id="A0A0B1S802"/>
<dbReference type="EMBL" id="KN594751">
    <property type="protein sequence ID" value="KHJ81054.1"/>
    <property type="molecule type" value="Genomic_DNA"/>
</dbReference>
<evidence type="ECO:0008006" key="3">
    <source>
        <dbReference type="Google" id="ProtNLM"/>
    </source>
</evidence>
<accession>A0A0B1S802</accession>
<protein>
    <recommendedName>
        <fullName evidence="3">Tetratricopeptide repeat protein</fullName>
    </recommendedName>
</protein>
<dbReference type="PANTHER" id="PTHR23083:SF464">
    <property type="entry name" value="TETRATRICOPEPTIDE REPEAT DOMAIN 7, ISOFORM A"/>
    <property type="match status" value="1"/>
</dbReference>
<dbReference type="InterPro" id="IPR051722">
    <property type="entry name" value="Endocytosis_PI4K-reg_protein"/>
</dbReference>
<gene>
    <name evidence="1" type="ORF">OESDEN_19263</name>
</gene>
<dbReference type="GO" id="GO:0046854">
    <property type="term" value="P:phosphatidylinositol phosphate biosynthetic process"/>
    <property type="evidence" value="ECO:0007669"/>
    <property type="project" value="TreeGrafter"/>
</dbReference>
<dbReference type="GO" id="GO:0005886">
    <property type="term" value="C:plasma membrane"/>
    <property type="evidence" value="ECO:0007669"/>
    <property type="project" value="TreeGrafter"/>
</dbReference>
<sequence>MKFVNQDEYLWQQFALSLVCRGKWLRAARVLEQCIAAGKKDGNHVNHGSESEASSSNTVMHHMQAAILHLEHLGENDSAISHAMAAVDMCSEGPLSYLKGRAQLLCAIAHG</sequence>
<organism evidence="1 2">
    <name type="scientific">Oesophagostomum dentatum</name>
    <name type="common">Nodular worm</name>
    <dbReference type="NCBI Taxonomy" id="61180"/>
    <lineage>
        <taxon>Eukaryota</taxon>
        <taxon>Metazoa</taxon>
        <taxon>Ecdysozoa</taxon>
        <taxon>Nematoda</taxon>
        <taxon>Chromadorea</taxon>
        <taxon>Rhabditida</taxon>
        <taxon>Rhabditina</taxon>
        <taxon>Rhabditomorpha</taxon>
        <taxon>Strongyloidea</taxon>
        <taxon>Strongylidae</taxon>
        <taxon>Oesophagostomum</taxon>
    </lineage>
</organism>
<dbReference type="Proteomes" id="UP000053660">
    <property type="component" value="Unassembled WGS sequence"/>
</dbReference>
<reference evidence="1 2" key="1">
    <citation type="submission" date="2014-03" db="EMBL/GenBank/DDBJ databases">
        <title>Draft genome of the hookworm Oesophagostomum dentatum.</title>
        <authorList>
            <person name="Mitreva M."/>
        </authorList>
    </citation>
    <scope>NUCLEOTIDE SEQUENCE [LARGE SCALE GENOMIC DNA]</scope>
    <source>
        <strain evidence="1 2">OD-Hann</strain>
    </source>
</reference>
<keyword evidence="2" id="KW-1185">Reference proteome</keyword>
<dbReference type="PANTHER" id="PTHR23083">
    <property type="entry name" value="TETRATRICOPEPTIDE REPEAT PROTEIN, TPR"/>
    <property type="match status" value="1"/>
</dbReference>
<evidence type="ECO:0000313" key="1">
    <source>
        <dbReference type="EMBL" id="KHJ81054.1"/>
    </source>
</evidence>